<dbReference type="EMBL" id="NBYY01000013">
    <property type="protein sequence ID" value="PCS22843.1"/>
    <property type="molecule type" value="Genomic_DNA"/>
</dbReference>
<evidence type="ECO:0000313" key="1">
    <source>
        <dbReference type="EMBL" id="PCS22843.1"/>
    </source>
</evidence>
<sequence length="54" mass="6072">MKNKVRNPKTANAAFSTIYSCLNFCKSKFIINGSELEKIRQQDIGLPFVSGISY</sequence>
<evidence type="ECO:0000313" key="2">
    <source>
        <dbReference type="Proteomes" id="UP000219020"/>
    </source>
</evidence>
<comment type="caution">
    <text evidence="1">The sequence shown here is derived from an EMBL/GenBank/DDBJ whole genome shotgun (WGS) entry which is preliminary data.</text>
</comment>
<gene>
    <name evidence="1" type="ORF">BTN49_1394</name>
</gene>
<keyword evidence="2" id="KW-1185">Reference proteome</keyword>
<proteinExistence type="predicted"/>
<dbReference type="PROSITE" id="PS51257">
    <property type="entry name" value="PROKAR_LIPOPROTEIN"/>
    <property type="match status" value="1"/>
</dbReference>
<name>A0A2A5T3V3_9GAMM</name>
<reference evidence="2" key="1">
    <citation type="submission" date="2017-04" db="EMBL/GenBank/DDBJ databases">
        <title>Genome evolution of the luminous symbionts of deep sea anglerfish.</title>
        <authorList>
            <person name="Hendry T.A."/>
        </authorList>
    </citation>
    <scope>NUCLEOTIDE SEQUENCE [LARGE SCALE GENOMIC DNA]</scope>
</reference>
<accession>A0A2A5T3V3</accession>
<dbReference type="AlphaFoldDB" id="A0A2A5T3V3"/>
<protein>
    <submittedName>
        <fullName evidence="1">Uncharacterized protein</fullName>
    </submittedName>
</protein>
<dbReference type="Proteomes" id="UP000219020">
    <property type="component" value="Unassembled WGS sequence"/>
</dbReference>
<organism evidence="1 2">
    <name type="scientific">Candidatus Enterovibrio escicola</name>
    <dbReference type="NCBI Taxonomy" id="1927127"/>
    <lineage>
        <taxon>Bacteria</taxon>
        <taxon>Pseudomonadati</taxon>
        <taxon>Pseudomonadota</taxon>
        <taxon>Gammaproteobacteria</taxon>
        <taxon>Vibrionales</taxon>
        <taxon>Vibrionaceae</taxon>
        <taxon>Enterovibrio</taxon>
    </lineage>
</organism>